<accession>A0A124G3G6</accession>
<dbReference type="Proteomes" id="UP000057043">
    <property type="component" value="Unassembled WGS sequence"/>
</dbReference>
<dbReference type="EMBL" id="LGFT01000015">
    <property type="protein sequence ID" value="KUK44785.1"/>
    <property type="molecule type" value="Genomic_DNA"/>
</dbReference>
<dbReference type="EMBL" id="LGHB01000007">
    <property type="protein sequence ID" value="KUK96852.1"/>
    <property type="molecule type" value="Genomic_DNA"/>
</dbReference>
<evidence type="ECO:0000313" key="1">
    <source>
        <dbReference type="EMBL" id="KUK44785.1"/>
    </source>
</evidence>
<organism evidence="2 3">
    <name type="scientific">Methanothrix harundinacea</name>
    <dbReference type="NCBI Taxonomy" id="301375"/>
    <lineage>
        <taxon>Archaea</taxon>
        <taxon>Methanobacteriati</taxon>
        <taxon>Methanobacteriota</taxon>
        <taxon>Stenosarchaea group</taxon>
        <taxon>Methanomicrobia</taxon>
        <taxon>Methanotrichales</taxon>
        <taxon>Methanotrichaceae</taxon>
        <taxon>Methanothrix</taxon>
    </lineage>
</organism>
<protein>
    <submittedName>
        <fullName evidence="2">Uncharacterized protein</fullName>
    </submittedName>
</protein>
<dbReference type="Proteomes" id="UP000053961">
    <property type="component" value="Unassembled WGS sequence"/>
</dbReference>
<evidence type="ECO:0000313" key="4">
    <source>
        <dbReference type="Proteomes" id="UP000057043"/>
    </source>
</evidence>
<evidence type="ECO:0000313" key="2">
    <source>
        <dbReference type="EMBL" id="KUK96852.1"/>
    </source>
</evidence>
<comment type="caution">
    <text evidence="2">The sequence shown here is derived from an EMBL/GenBank/DDBJ whole genome shotgun (WGS) entry which is preliminary data.</text>
</comment>
<dbReference type="PATRIC" id="fig|301375.6.peg.2109"/>
<dbReference type="AlphaFoldDB" id="A0A124G3G6"/>
<gene>
    <name evidence="1" type="ORF">XD72_0820</name>
    <name evidence="2" type="ORF">XE07_0803</name>
</gene>
<sequence length="36" mass="4157">MRPMVDAEPNKECPLEGWLTELEKIEIMVLLDGEKV</sequence>
<proteinExistence type="predicted"/>
<name>A0A124G3G6_9EURY</name>
<evidence type="ECO:0000313" key="3">
    <source>
        <dbReference type="Proteomes" id="UP000053961"/>
    </source>
</evidence>
<reference evidence="2" key="1">
    <citation type="journal article" date="2015" name="MBio">
        <title>Genome-resolved metagenomic analysis reveals roles for candidate phyla and other microbial community members in biogeochemical transformations in oil reservoirs.</title>
        <authorList>
            <person name="Hu P."/>
            <person name="Tom L."/>
            <person name="Singh A."/>
            <person name="Thomas B.C."/>
            <person name="Baker B.J."/>
            <person name="Piceno Y.M."/>
            <person name="Andersen G.L."/>
            <person name="Banfield J.F."/>
        </authorList>
    </citation>
    <scope>NUCLEOTIDE SEQUENCE [LARGE SCALE GENOMIC DNA]</scope>
    <source>
        <strain evidence="2">56_747</strain>
    </source>
</reference>
<reference evidence="3 4" key="2">
    <citation type="journal article" date="2015" name="MBio">
        <title>Genome-Resolved Metagenomic Analysis Reveals Roles for Candidate Phyla and Other Microbial Community Members in Biogeochemical Transformations in Oil Reservoirs.</title>
        <authorList>
            <person name="Hu P."/>
            <person name="Tom L."/>
            <person name="Singh A."/>
            <person name="Thomas B.C."/>
            <person name="Baker B.J."/>
            <person name="Piceno Y.M."/>
            <person name="Andersen G.L."/>
            <person name="Banfield J.F."/>
        </authorList>
    </citation>
    <scope>NUCLEOTIDE SEQUENCE [LARGE SCALE GENOMIC DNA]</scope>
    <source>
        <strain evidence="1">57_489</strain>
    </source>
</reference>